<dbReference type="RefSeq" id="WP_346126558.1">
    <property type="nucleotide sequence ID" value="NZ_BAAAXC010000015.1"/>
</dbReference>
<accession>A0ABV5PY21</accession>
<keyword evidence="3" id="KW-0731">Sigma factor</keyword>
<evidence type="ECO:0000256" key="4">
    <source>
        <dbReference type="ARBA" id="ARBA00023163"/>
    </source>
</evidence>
<comment type="caution">
    <text evidence="6">The sequence shown here is derived from an EMBL/GenBank/DDBJ whole genome shotgun (WGS) entry which is preliminary data.</text>
</comment>
<name>A0ABV5PY21_9ACTN</name>
<protein>
    <submittedName>
        <fullName evidence="6">RNA polymerase sigma factor</fullName>
    </submittedName>
</protein>
<keyword evidence="2" id="KW-0805">Transcription regulation</keyword>
<keyword evidence="4" id="KW-0804">Transcription</keyword>
<feature type="domain" description="RNA polymerase sigma factor 70 region 4 type 2" evidence="5">
    <location>
        <begin position="2"/>
        <end position="36"/>
    </location>
</feature>
<evidence type="ECO:0000256" key="2">
    <source>
        <dbReference type="ARBA" id="ARBA00023015"/>
    </source>
</evidence>
<gene>
    <name evidence="6" type="ORF">ACFFRN_15810</name>
</gene>
<proteinExistence type="inferred from homology"/>
<evidence type="ECO:0000256" key="1">
    <source>
        <dbReference type="ARBA" id="ARBA00010641"/>
    </source>
</evidence>
<comment type="similarity">
    <text evidence="1">Belongs to the sigma-70 factor family. ECF subfamily.</text>
</comment>
<evidence type="ECO:0000256" key="3">
    <source>
        <dbReference type="ARBA" id="ARBA00023082"/>
    </source>
</evidence>
<dbReference type="InterPro" id="IPR013324">
    <property type="entry name" value="RNA_pol_sigma_r3/r4-like"/>
</dbReference>
<evidence type="ECO:0000259" key="5">
    <source>
        <dbReference type="Pfam" id="PF08281"/>
    </source>
</evidence>
<reference evidence="6 7" key="1">
    <citation type="submission" date="2024-09" db="EMBL/GenBank/DDBJ databases">
        <authorList>
            <person name="Sun Q."/>
            <person name="Mori K."/>
        </authorList>
    </citation>
    <scope>NUCLEOTIDE SEQUENCE [LARGE SCALE GENOMIC DNA]</scope>
    <source>
        <strain evidence="6 7">JCM 3323</strain>
    </source>
</reference>
<evidence type="ECO:0000313" key="7">
    <source>
        <dbReference type="Proteomes" id="UP001589646"/>
    </source>
</evidence>
<dbReference type="EMBL" id="JBHMCE010000004">
    <property type="protein sequence ID" value="MFB9528082.1"/>
    <property type="molecule type" value="Genomic_DNA"/>
</dbReference>
<organism evidence="6 7">
    <name type="scientific">Nonomuraea roseola</name>
    <dbReference type="NCBI Taxonomy" id="46179"/>
    <lineage>
        <taxon>Bacteria</taxon>
        <taxon>Bacillati</taxon>
        <taxon>Actinomycetota</taxon>
        <taxon>Actinomycetes</taxon>
        <taxon>Streptosporangiales</taxon>
        <taxon>Streptosporangiaceae</taxon>
        <taxon>Nonomuraea</taxon>
    </lineage>
</organism>
<dbReference type="Proteomes" id="UP001589646">
    <property type="component" value="Unassembled WGS sequence"/>
</dbReference>
<evidence type="ECO:0000313" key="6">
    <source>
        <dbReference type="EMBL" id="MFB9528082.1"/>
    </source>
</evidence>
<dbReference type="InterPro" id="IPR013249">
    <property type="entry name" value="RNA_pol_sigma70_r4_t2"/>
</dbReference>
<dbReference type="InterPro" id="IPR036388">
    <property type="entry name" value="WH-like_DNA-bd_sf"/>
</dbReference>
<sequence length="47" mass="4852">MLLSVLCGLSHAEVAAALKIPAGTVASRLNRARKALGDVNPLEETHG</sequence>
<keyword evidence="7" id="KW-1185">Reference proteome</keyword>
<dbReference type="Pfam" id="PF08281">
    <property type="entry name" value="Sigma70_r4_2"/>
    <property type="match status" value="1"/>
</dbReference>
<dbReference type="Gene3D" id="1.10.10.10">
    <property type="entry name" value="Winged helix-like DNA-binding domain superfamily/Winged helix DNA-binding domain"/>
    <property type="match status" value="1"/>
</dbReference>
<dbReference type="SUPFAM" id="SSF88659">
    <property type="entry name" value="Sigma3 and sigma4 domains of RNA polymerase sigma factors"/>
    <property type="match status" value="1"/>
</dbReference>